<keyword evidence="2" id="KW-0040">ANK repeat</keyword>
<dbReference type="PANTHER" id="PTHR24188">
    <property type="entry name" value="ANKYRIN REPEAT PROTEIN"/>
    <property type="match status" value="1"/>
</dbReference>
<evidence type="ECO:0000256" key="1">
    <source>
        <dbReference type="ARBA" id="ARBA00022737"/>
    </source>
</evidence>
<dbReference type="PANTHER" id="PTHR24188:SF29">
    <property type="entry name" value="GH09064P"/>
    <property type="match status" value="1"/>
</dbReference>
<sequence>MEAESYFDLLPEEIWQRINRIVRANPSFALIKELPPEIQLHVVLQMPYPDVLRFCTISRQARKICADEDFWEAKTRRDFGAEYAHPPWPREGWEADYLFNLQELEPELIDAVKRGDVEKVRELAEFGVDVNGVPVDSVRLPLESPLMRAAADGSVEIATILLENGADVHAKTLRIRNTALKIAVNAGKVEMSKLLLDYGSDARTRNRVGSEPISAASFNSTSVELVDMLLVRGADINNIGHSGFTLLRSASGIHNNGEYIQALINRRADINSRDTSRTFGYTPLIAATVRLKEENVRVLLENDADTSITDKQGRTALDTAITPGYPNPAIQEMLLSESRPRDFWDH</sequence>
<dbReference type="SMART" id="SM00248">
    <property type="entry name" value="ANK"/>
    <property type="match status" value="6"/>
</dbReference>
<dbReference type="EMBL" id="MK500567">
    <property type="protein sequence ID" value="QBK92107.1"/>
    <property type="molecule type" value="Genomic_DNA"/>
</dbReference>
<dbReference type="Gene3D" id="1.20.1280.50">
    <property type="match status" value="1"/>
</dbReference>
<dbReference type="InterPro" id="IPR002110">
    <property type="entry name" value="Ankyrin_rpt"/>
</dbReference>
<accession>A0A481Z8J6</accession>
<dbReference type="Pfam" id="PF00646">
    <property type="entry name" value="F-box"/>
    <property type="match status" value="1"/>
</dbReference>
<dbReference type="SUPFAM" id="SSF81383">
    <property type="entry name" value="F-box domain"/>
    <property type="match status" value="1"/>
</dbReference>
<dbReference type="PROSITE" id="PS50297">
    <property type="entry name" value="ANK_REP_REGION"/>
    <property type="match status" value="2"/>
</dbReference>
<dbReference type="Gene3D" id="1.25.40.20">
    <property type="entry name" value="Ankyrin repeat-containing domain"/>
    <property type="match status" value="2"/>
</dbReference>
<dbReference type="Pfam" id="PF12796">
    <property type="entry name" value="Ank_2"/>
    <property type="match status" value="2"/>
</dbReference>
<reference evidence="4" key="1">
    <citation type="journal article" date="2019" name="MBio">
        <title>Virus Genomes from Deep Sea Sediments Expand the Ocean Megavirome and Support Independent Origins of Viral Gigantism.</title>
        <authorList>
            <person name="Backstrom D."/>
            <person name="Yutin N."/>
            <person name="Jorgensen S.L."/>
            <person name="Dharamshi J."/>
            <person name="Homa F."/>
            <person name="Zaremba-Niedwiedzka K."/>
            <person name="Spang A."/>
            <person name="Wolf Y.I."/>
            <person name="Koonin E.V."/>
            <person name="Ettema T.J."/>
        </authorList>
    </citation>
    <scope>NUCLEOTIDE SEQUENCE</scope>
</reference>
<dbReference type="InterPro" id="IPR036047">
    <property type="entry name" value="F-box-like_dom_sf"/>
</dbReference>
<feature type="domain" description="F-box" evidence="3">
    <location>
        <begin position="28"/>
        <end position="74"/>
    </location>
</feature>
<dbReference type="InterPro" id="IPR036770">
    <property type="entry name" value="Ankyrin_rpt-contain_sf"/>
</dbReference>
<name>A0A481Z8J6_9VIRU</name>
<keyword evidence="1" id="KW-0677">Repeat</keyword>
<organism evidence="4">
    <name type="scientific">Pithovirus LCPAC304</name>
    <dbReference type="NCBI Taxonomy" id="2506594"/>
    <lineage>
        <taxon>Viruses</taxon>
        <taxon>Pithoviruses</taxon>
    </lineage>
</organism>
<dbReference type="SMART" id="SM00256">
    <property type="entry name" value="FBOX"/>
    <property type="match status" value="1"/>
</dbReference>
<evidence type="ECO:0000259" key="3">
    <source>
        <dbReference type="PROSITE" id="PS50181"/>
    </source>
</evidence>
<evidence type="ECO:0000256" key="2">
    <source>
        <dbReference type="ARBA" id="ARBA00023043"/>
    </source>
</evidence>
<proteinExistence type="predicted"/>
<dbReference type="PROSITE" id="PS50181">
    <property type="entry name" value="FBOX"/>
    <property type="match status" value="1"/>
</dbReference>
<dbReference type="InterPro" id="IPR001810">
    <property type="entry name" value="F-box_dom"/>
</dbReference>
<evidence type="ECO:0000313" key="4">
    <source>
        <dbReference type="EMBL" id="QBK92107.1"/>
    </source>
</evidence>
<gene>
    <name evidence="4" type="ORF">LCPAC304_04540</name>
</gene>
<protein>
    <submittedName>
        <fullName evidence="4">F-box domain and ankyrin repeat protein</fullName>
    </submittedName>
</protein>
<dbReference type="SUPFAM" id="SSF48403">
    <property type="entry name" value="Ankyrin repeat"/>
    <property type="match status" value="1"/>
</dbReference>
<dbReference type="PROSITE" id="PS50088">
    <property type="entry name" value="ANK_REPEAT"/>
    <property type="match status" value="3"/>
</dbReference>